<dbReference type="PANTHER" id="PTHR37302:SF1">
    <property type="entry name" value="PROTEIN DINB"/>
    <property type="match status" value="1"/>
</dbReference>
<feature type="binding site" evidence="3">
    <location>
        <position position="49"/>
    </location>
    <ligand>
        <name>a divalent metal cation</name>
        <dbReference type="ChEBI" id="CHEBI:60240"/>
    </ligand>
</feature>
<evidence type="ECO:0000256" key="1">
    <source>
        <dbReference type="ARBA" id="ARBA00008635"/>
    </source>
</evidence>
<reference evidence="4" key="1">
    <citation type="submission" date="2024-05" db="EMBL/GenBank/DDBJ databases">
        <authorList>
            <person name="Kim S."/>
            <person name="Heo J."/>
            <person name="Choi H."/>
            <person name="Choi Y."/>
            <person name="Kwon S.-W."/>
            <person name="Kim Y."/>
        </authorList>
    </citation>
    <scope>NUCLEOTIDE SEQUENCE</scope>
    <source>
        <strain evidence="4">KACC 23698</strain>
    </source>
</reference>
<dbReference type="EMBL" id="CP157484">
    <property type="protein sequence ID" value="XBO41524.1"/>
    <property type="molecule type" value="Genomic_DNA"/>
</dbReference>
<dbReference type="GO" id="GO:0046872">
    <property type="term" value="F:metal ion binding"/>
    <property type="evidence" value="ECO:0007669"/>
    <property type="project" value="UniProtKB-KW"/>
</dbReference>
<accession>A0AAU7JN23</accession>
<keyword evidence="2 3" id="KW-0479">Metal-binding</keyword>
<feature type="binding site" evidence="3">
    <location>
        <position position="138"/>
    </location>
    <ligand>
        <name>a divalent metal cation</name>
        <dbReference type="ChEBI" id="CHEBI:60240"/>
    </ligand>
</feature>
<dbReference type="PANTHER" id="PTHR37302">
    <property type="entry name" value="SLR1116 PROTEIN"/>
    <property type="match status" value="1"/>
</dbReference>
<evidence type="ECO:0000256" key="3">
    <source>
        <dbReference type="PIRSR" id="PIRSR607837-1"/>
    </source>
</evidence>
<sequence>MNRLRIRSFAGYNAWANRRLYDAAAQLEDADYRADRGAFFRSVHGTLNHLLVADRIWMRRFTGEGDAPKRLDVILYDRLEDLRLAREAEDARIVAFARGLTEETLAGSIRYARVTTGEVFAQPLAPALDHFFNHQTHHRGQVHALLTGLGVEAPELDLLFYHRDSGEGASVKVADVRS</sequence>
<dbReference type="AlphaFoldDB" id="A0AAU7JN23"/>
<dbReference type="RefSeq" id="WP_406858380.1">
    <property type="nucleotide sequence ID" value="NZ_CP157484.1"/>
</dbReference>
<evidence type="ECO:0000256" key="2">
    <source>
        <dbReference type="ARBA" id="ARBA00022723"/>
    </source>
</evidence>
<dbReference type="SUPFAM" id="SSF109854">
    <property type="entry name" value="DinB/YfiT-like putative metalloenzymes"/>
    <property type="match status" value="1"/>
</dbReference>
<gene>
    <name evidence="4" type="ORF">ABEG18_12450</name>
</gene>
<comment type="similarity">
    <text evidence="1">Belongs to the DinB family.</text>
</comment>
<dbReference type="Gene3D" id="1.20.120.450">
    <property type="entry name" value="dinb family like domain"/>
    <property type="match status" value="1"/>
</dbReference>
<dbReference type="InterPro" id="IPR007837">
    <property type="entry name" value="DinB"/>
</dbReference>
<protein>
    <submittedName>
        <fullName evidence="4">DinB family protein</fullName>
    </submittedName>
</protein>
<dbReference type="Pfam" id="PF05163">
    <property type="entry name" value="DinB"/>
    <property type="match status" value="1"/>
</dbReference>
<evidence type="ECO:0000313" key="4">
    <source>
        <dbReference type="EMBL" id="XBO41524.1"/>
    </source>
</evidence>
<organism evidence="4">
    <name type="scientific">Alsobacter sp. KACC 23698</name>
    <dbReference type="NCBI Taxonomy" id="3149229"/>
    <lineage>
        <taxon>Bacteria</taxon>
        <taxon>Pseudomonadati</taxon>
        <taxon>Pseudomonadota</taxon>
        <taxon>Alphaproteobacteria</taxon>
        <taxon>Hyphomicrobiales</taxon>
        <taxon>Alsobacteraceae</taxon>
        <taxon>Alsobacter</taxon>
    </lineage>
</organism>
<feature type="binding site" evidence="3">
    <location>
        <position position="134"/>
    </location>
    <ligand>
        <name>a divalent metal cation</name>
        <dbReference type="ChEBI" id="CHEBI:60240"/>
    </ligand>
</feature>
<name>A0AAU7JN23_9HYPH</name>
<dbReference type="InterPro" id="IPR034660">
    <property type="entry name" value="DinB/YfiT-like"/>
</dbReference>
<proteinExistence type="inferred from homology"/>